<dbReference type="EMBL" id="JANPWB010000013">
    <property type="protein sequence ID" value="KAJ1108112.1"/>
    <property type="molecule type" value="Genomic_DNA"/>
</dbReference>
<organism evidence="1 2">
    <name type="scientific">Pleurodeles waltl</name>
    <name type="common">Iberian ribbed newt</name>
    <dbReference type="NCBI Taxonomy" id="8319"/>
    <lineage>
        <taxon>Eukaryota</taxon>
        <taxon>Metazoa</taxon>
        <taxon>Chordata</taxon>
        <taxon>Craniata</taxon>
        <taxon>Vertebrata</taxon>
        <taxon>Euteleostomi</taxon>
        <taxon>Amphibia</taxon>
        <taxon>Batrachia</taxon>
        <taxon>Caudata</taxon>
        <taxon>Salamandroidea</taxon>
        <taxon>Salamandridae</taxon>
        <taxon>Pleurodelinae</taxon>
        <taxon>Pleurodeles</taxon>
    </lineage>
</organism>
<proteinExistence type="predicted"/>
<dbReference type="Proteomes" id="UP001066276">
    <property type="component" value="Chromosome 9"/>
</dbReference>
<evidence type="ECO:0000313" key="1">
    <source>
        <dbReference type="EMBL" id="KAJ1108112.1"/>
    </source>
</evidence>
<accession>A0AAV7MY39</accession>
<protein>
    <submittedName>
        <fullName evidence="1">Uncharacterized protein</fullName>
    </submittedName>
</protein>
<reference evidence="1" key="1">
    <citation type="journal article" date="2022" name="bioRxiv">
        <title>Sequencing and chromosome-scale assembly of the giantPleurodeles waltlgenome.</title>
        <authorList>
            <person name="Brown T."/>
            <person name="Elewa A."/>
            <person name="Iarovenko S."/>
            <person name="Subramanian E."/>
            <person name="Araus A.J."/>
            <person name="Petzold A."/>
            <person name="Susuki M."/>
            <person name="Suzuki K.-i.T."/>
            <person name="Hayashi T."/>
            <person name="Toyoda A."/>
            <person name="Oliveira C."/>
            <person name="Osipova E."/>
            <person name="Leigh N.D."/>
            <person name="Simon A."/>
            <person name="Yun M.H."/>
        </authorList>
    </citation>
    <scope>NUCLEOTIDE SEQUENCE</scope>
    <source>
        <strain evidence="1">20211129_DDA</strain>
        <tissue evidence="1">Liver</tissue>
    </source>
</reference>
<evidence type="ECO:0000313" key="2">
    <source>
        <dbReference type="Proteomes" id="UP001066276"/>
    </source>
</evidence>
<dbReference type="AlphaFoldDB" id="A0AAV7MY39"/>
<gene>
    <name evidence="1" type="ORF">NDU88_005494</name>
</gene>
<comment type="caution">
    <text evidence="1">The sequence shown here is derived from an EMBL/GenBank/DDBJ whole genome shotgun (WGS) entry which is preliminary data.</text>
</comment>
<keyword evidence="2" id="KW-1185">Reference proteome</keyword>
<name>A0AAV7MY39_PLEWA</name>
<sequence>MFPLATPVSLADRAARPPLRHFRQGAQRSVIWLGRTEVQRPSCMGAELLVENQTETVDRGSAVTHENRLPGSSVAKSREPWQCLFTRLLRFLQKTLLCSLMGYAGLLWPG</sequence>